<sequence>MFRFIRSLFHSYDVGYEYWIRLGDIQITPQFQSIKIGSIKYERKWQFYRRNGYCESKIILDKDFVLLDGYSSYKILKSAEGLDAKVPVYFVETYISEKD</sequence>
<dbReference type="RefSeq" id="WP_342759429.1">
    <property type="nucleotide sequence ID" value="NZ_CP146256.1"/>
</dbReference>
<protein>
    <submittedName>
        <fullName evidence="1">Uncharacterized protein</fullName>
    </submittedName>
</protein>
<reference evidence="1 2" key="1">
    <citation type="submission" date="2024-02" db="EMBL/GenBank/DDBJ databases">
        <title>Bacterial strain from lacustrine sediment.</title>
        <authorList>
            <person name="Petit C."/>
            <person name="Fadhlaoui K."/>
        </authorList>
    </citation>
    <scope>NUCLEOTIDE SEQUENCE [LARGE SCALE GENOMIC DNA]</scope>
    <source>
        <strain evidence="1 2">IPX-CK</strain>
    </source>
</reference>
<organism evidence="1 2">
    <name type="scientific">Kineothrix sedimenti</name>
    <dbReference type="NCBI Taxonomy" id="3123317"/>
    <lineage>
        <taxon>Bacteria</taxon>
        <taxon>Bacillati</taxon>
        <taxon>Bacillota</taxon>
        <taxon>Clostridia</taxon>
        <taxon>Lachnospirales</taxon>
        <taxon>Lachnospiraceae</taxon>
        <taxon>Kineothrix</taxon>
    </lineage>
</organism>
<name>A0ABZ3F2P2_9FIRM</name>
<proteinExistence type="predicted"/>
<dbReference type="Proteomes" id="UP001451571">
    <property type="component" value="Chromosome"/>
</dbReference>
<keyword evidence="2" id="KW-1185">Reference proteome</keyword>
<evidence type="ECO:0000313" key="2">
    <source>
        <dbReference type="Proteomes" id="UP001451571"/>
    </source>
</evidence>
<gene>
    <name evidence="1" type="ORF">V6984_08895</name>
</gene>
<dbReference type="EMBL" id="CP146256">
    <property type="protein sequence ID" value="XAH75853.1"/>
    <property type="molecule type" value="Genomic_DNA"/>
</dbReference>
<accession>A0ABZ3F2P2</accession>
<evidence type="ECO:0000313" key="1">
    <source>
        <dbReference type="EMBL" id="XAH75853.1"/>
    </source>
</evidence>